<evidence type="ECO:0000256" key="1">
    <source>
        <dbReference type="SAM" id="Phobius"/>
    </source>
</evidence>
<reference evidence="2 3" key="1">
    <citation type="submission" date="2017-10" db="EMBL/GenBank/DDBJ databases">
        <title>Nyctiphanis sp. nov., isolated from the stomach of the euphausiid Nyctiphanes simplex (Hansen, 1911) in the Gulf of California.</title>
        <authorList>
            <person name="Gomez-Gil B."/>
            <person name="Aguilar-Mendez M."/>
            <person name="Lopez-Cortes A."/>
            <person name="Gomez-Gutierrez J."/>
            <person name="Roque A."/>
            <person name="Lang E."/>
            <person name="Gonzalez-Castillo A."/>
        </authorList>
    </citation>
    <scope>NUCLEOTIDE SEQUENCE [LARGE SCALE GENOMIC DNA]</scope>
    <source>
        <strain evidence="2 3">CAIM 600</strain>
    </source>
</reference>
<comment type="caution">
    <text evidence="2">The sequence shown here is derived from an EMBL/GenBank/DDBJ whole genome shotgun (WGS) entry which is preliminary data.</text>
</comment>
<dbReference type="Pfam" id="PF20064">
    <property type="entry name" value="DUF6463"/>
    <property type="match status" value="1"/>
</dbReference>
<keyword evidence="1" id="KW-0472">Membrane</keyword>
<feature type="transmembrane region" description="Helical" evidence="1">
    <location>
        <begin position="50"/>
        <end position="69"/>
    </location>
</feature>
<proteinExistence type="predicted"/>
<feature type="transmembrane region" description="Helical" evidence="1">
    <location>
        <begin position="6"/>
        <end position="29"/>
    </location>
</feature>
<feature type="transmembrane region" description="Helical" evidence="1">
    <location>
        <begin position="81"/>
        <end position="111"/>
    </location>
</feature>
<accession>A0A4Q0YJ90</accession>
<dbReference type="EMBL" id="PEIB01000049">
    <property type="protein sequence ID" value="RXJ70445.1"/>
    <property type="molecule type" value="Genomic_DNA"/>
</dbReference>
<keyword evidence="1" id="KW-0812">Transmembrane</keyword>
<evidence type="ECO:0000313" key="2">
    <source>
        <dbReference type="EMBL" id="RXJ70445.1"/>
    </source>
</evidence>
<dbReference type="OrthoDB" id="2988685at2"/>
<dbReference type="AlphaFoldDB" id="A0A4Q0YJ90"/>
<sequence>MKKSTFAYWLLAIATIHFLLGIVLFWPTLVSMFEQGIVATVGPDSIEHSVAFWFLMFAFPLWMFVAAFWQKQETVEPSVTIAALLLSAVGCVILPASGFWTLLILAVAALVKNKPETLRSPV</sequence>
<dbReference type="RefSeq" id="WP_129124234.1">
    <property type="nucleotide sequence ID" value="NZ_PEIB01000049.1"/>
</dbReference>
<protein>
    <submittedName>
        <fullName evidence="2">Uncharacterized protein</fullName>
    </submittedName>
</protein>
<name>A0A4Q0YJ90_9GAMM</name>
<gene>
    <name evidence="2" type="ORF">CS022_23180</name>
</gene>
<evidence type="ECO:0000313" key="3">
    <source>
        <dbReference type="Proteomes" id="UP000290287"/>
    </source>
</evidence>
<organism evidence="2 3">
    <name type="scientific">Veronia nyctiphanis</name>
    <dbReference type="NCBI Taxonomy" id="1278244"/>
    <lineage>
        <taxon>Bacteria</taxon>
        <taxon>Pseudomonadati</taxon>
        <taxon>Pseudomonadota</taxon>
        <taxon>Gammaproteobacteria</taxon>
        <taxon>Vibrionales</taxon>
        <taxon>Vibrionaceae</taxon>
        <taxon>Veronia</taxon>
    </lineage>
</organism>
<dbReference type="InterPro" id="IPR045590">
    <property type="entry name" value="DUF6463"/>
</dbReference>
<keyword evidence="1" id="KW-1133">Transmembrane helix</keyword>
<dbReference type="Proteomes" id="UP000290287">
    <property type="component" value="Unassembled WGS sequence"/>
</dbReference>
<keyword evidence="3" id="KW-1185">Reference proteome</keyword>